<sequence length="120" mass="14079">MRKKTRILLFLFFAMLLFISCRKKEELREKKKIKIGISLYDSYDTFISDYMKAFDGEVAEKRSKGYEVSVSRYNAARSQALQNEQVEEMLQNSCDVLCVNLVDRTAPSEIIDMAKKKIYR</sequence>
<dbReference type="Proteomes" id="UP000018461">
    <property type="component" value="Unassembled WGS sequence"/>
</dbReference>
<dbReference type="Pfam" id="PF13407">
    <property type="entry name" value="Peripla_BP_4"/>
    <property type="match status" value="1"/>
</dbReference>
<evidence type="ECO:0000313" key="2">
    <source>
        <dbReference type="EMBL" id="EPC06879.1"/>
    </source>
</evidence>
<dbReference type="AlphaFoldDB" id="S2LMF6"/>
<evidence type="ECO:0000313" key="3">
    <source>
        <dbReference type="Proteomes" id="UP000018461"/>
    </source>
</evidence>
<organism evidence="2 3">
    <name type="scientific">Oribacterium parvum ACB1</name>
    <dbReference type="NCBI Taxonomy" id="796943"/>
    <lineage>
        <taxon>Bacteria</taxon>
        <taxon>Bacillati</taxon>
        <taxon>Bacillota</taxon>
        <taxon>Clostridia</taxon>
        <taxon>Lachnospirales</taxon>
        <taxon>Lachnospiraceae</taxon>
        <taxon>Oribacterium</taxon>
    </lineage>
</organism>
<keyword evidence="3" id="KW-1185">Reference proteome</keyword>
<dbReference type="SUPFAM" id="SSF53822">
    <property type="entry name" value="Periplasmic binding protein-like I"/>
    <property type="match status" value="1"/>
</dbReference>
<comment type="caution">
    <text evidence="2">The sequence shown here is derived from an EMBL/GenBank/DDBJ whole genome shotgun (WGS) entry which is preliminary data.</text>
</comment>
<dbReference type="InterPro" id="IPR025997">
    <property type="entry name" value="SBP_2_dom"/>
</dbReference>
<dbReference type="PROSITE" id="PS51257">
    <property type="entry name" value="PROKAR_LIPOPROTEIN"/>
    <property type="match status" value="1"/>
</dbReference>
<name>S2LMF6_9FIRM</name>
<dbReference type="Gene3D" id="3.40.50.2300">
    <property type="match status" value="1"/>
</dbReference>
<evidence type="ECO:0000259" key="1">
    <source>
        <dbReference type="Pfam" id="PF13407"/>
    </source>
</evidence>
<gene>
    <name evidence="2" type="ORF">HMPREF9625_02184</name>
</gene>
<reference evidence="2" key="1">
    <citation type="submission" date="2013-03" db="EMBL/GenBank/DDBJ databases">
        <title>The Genome Sequence of Oribacterium sp. ACB1.</title>
        <authorList>
            <consortium name="The Broad Institute Genomics Platform"/>
            <consortium name="The Broad Institute Genome Sequencing Center for Infectious Disease"/>
            <person name="Earl A."/>
            <person name="Ward D."/>
            <person name="Feldgarden M."/>
            <person name="Gevers D."/>
            <person name="Sizova M."/>
            <person name="Hazen A."/>
            <person name="Epstein S."/>
            <person name="Walker B."/>
            <person name="Young S."/>
            <person name="Zeng Q."/>
            <person name="Gargeya S."/>
            <person name="Fitzgerald M."/>
            <person name="Haas B."/>
            <person name="Abouelleil A."/>
            <person name="Allen A.W."/>
            <person name="Alvarado L."/>
            <person name="Arachchi H.M."/>
            <person name="Berlin A.M."/>
            <person name="Chapman S.B."/>
            <person name="Gainer-Dewar J."/>
            <person name="Goldberg J."/>
            <person name="Griggs A."/>
            <person name="Gujja S."/>
            <person name="Hansen M."/>
            <person name="Howarth C."/>
            <person name="Imamovic A."/>
            <person name="Ireland A."/>
            <person name="Larimer J."/>
            <person name="McCowan C."/>
            <person name="Murphy C."/>
            <person name="Pearson M."/>
            <person name="Poon T.W."/>
            <person name="Priest M."/>
            <person name="Roberts A."/>
            <person name="Saif S."/>
            <person name="Shea T."/>
            <person name="Sisk P."/>
            <person name="Sykes S."/>
            <person name="Wortman J."/>
            <person name="Nusbaum C."/>
            <person name="Birren B."/>
        </authorList>
    </citation>
    <scope>NUCLEOTIDE SEQUENCE [LARGE SCALE GENOMIC DNA]</scope>
    <source>
        <strain evidence="2">ACB1</strain>
    </source>
</reference>
<dbReference type="InterPro" id="IPR028082">
    <property type="entry name" value="Peripla_BP_I"/>
</dbReference>
<protein>
    <recommendedName>
        <fullName evidence="1">Periplasmic binding protein domain-containing protein</fullName>
    </recommendedName>
</protein>
<proteinExistence type="predicted"/>
<accession>S2LMF6</accession>
<dbReference type="EMBL" id="AFZC02000001">
    <property type="protein sequence ID" value="EPC06879.1"/>
    <property type="molecule type" value="Genomic_DNA"/>
</dbReference>
<dbReference type="HOGENOM" id="CLU_2047309_0_0_9"/>
<feature type="domain" description="Periplasmic binding protein" evidence="1">
    <location>
        <begin position="35"/>
        <end position="117"/>
    </location>
</feature>
<dbReference type="STRING" id="796943.HMPREF9625_02184"/>